<comment type="caution">
    <text evidence="6">The sequence shown here is derived from an EMBL/GenBank/DDBJ whole genome shotgun (WGS) entry which is preliminary data.</text>
</comment>
<accession>A0ABT9DV47</accession>
<keyword evidence="2" id="KW-1277">Toxin-antitoxin system</keyword>
<sequence length="114" mass="12879">MPSDRARDALLDIRENILLAQGFLGNLTPEGFAADTRTRYAVMRCLEIISEASRRVAADIRDRHPGIPWSRIAAAGNVYRHEYKSIRDDLVLDTVHRALPRLLEAVEVELSRLA</sequence>
<keyword evidence="5" id="KW-0378">Hydrolase</keyword>
<dbReference type="PANTHER" id="PTHR34139:SF1">
    <property type="entry name" value="RNASE MJ1380-RELATED"/>
    <property type="match status" value="1"/>
</dbReference>
<dbReference type="InterPro" id="IPR051813">
    <property type="entry name" value="HepT_RNase_toxin"/>
</dbReference>
<dbReference type="InterPro" id="IPR008201">
    <property type="entry name" value="HepT-like"/>
</dbReference>
<protein>
    <submittedName>
        <fullName evidence="6">DUF86 domain-containing protein</fullName>
    </submittedName>
</protein>
<evidence type="ECO:0000256" key="1">
    <source>
        <dbReference type="ARBA" id="ARBA00022553"/>
    </source>
</evidence>
<dbReference type="PANTHER" id="PTHR34139">
    <property type="entry name" value="UPF0331 PROTEIN MJ0127"/>
    <property type="match status" value="1"/>
</dbReference>
<keyword evidence="1" id="KW-0597">Phosphoprotein</keyword>
<evidence type="ECO:0000256" key="4">
    <source>
        <dbReference type="ARBA" id="ARBA00022741"/>
    </source>
</evidence>
<dbReference type="Pfam" id="PF01934">
    <property type="entry name" value="HepT-like"/>
    <property type="match status" value="1"/>
</dbReference>
<reference evidence="6 7" key="1">
    <citation type="submission" date="2023-08" db="EMBL/GenBank/DDBJ databases">
        <title>The draft genome sequence of Paracraurococcus sp. LOR1-02.</title>
        <authorList>
            <person name="Kingkaew E."/>
            <person name="Tanasupawat S."/>
        </authorList>
    </citation>
    <scope>NUCLEOTIDE SEQUENCE [LARGE SCALE GENOMIC DNA]</scope>
    <source>
        <strain evidence="6 7">LOR1-02</strain>
    </source>
</reference>
<name>A0ABT9DV47_9PROT</name>
<evidence type="ECO:0000313" key="6">
    <source>
        <dbReference type="EMBL" id="MDO9707776.1"/>
    </source>
</evidence>
<dbReference type="EMBL" id="JAUTWS010000004">
    <property type="protein sequence ID" value="MDO9707776.1"/>
    <property type="molecule type" value="Genomic_DNA"/>
</dbReference>
<keyword evidence="7" id="KW-1185">Reference proteome</keyword>
<evidence type="ECO:0000256" key="2">
    <source>
        <dbReference type="ARBA" id="ARBA00022649"/>
    </source>
</evidence>
<keyword evidence="4" id="KW-0547">Nucleotide-binding</keyword>
<gene>
    <name evidence="6" type="ORF">Q7A36_05405</name>
</gene>
<evidence type="ECO:0000256" key="3">
    <source>
        <dbReference type="ARBA" id="ARBA00022722"/>
    </source>
</evidence>
<evidence type="ECO:0000256" key="5">
    <source>
        <dbReference type="ARBA" id="ARBA00022801"/>
    </source>
</evidence>
<organism evidence="6 7">
    <name type="scientific">Paracraurococcus lichenis</name>
    <dbReference type="NCBI Taxonomy" id="3064888"/>
    <lineage>
        <taxon>Bacteria</taxon>
        <taxon>Pseudomonadati</taxon>
        <taxon>Pseudomonadota</taxon>
        <taxon>Alphaproteobacteria</taxon>
        <taxon>Acetobacterales</taxon>
        <taxon>Roseomonadaceae</taxon>
        <taxon>Paracraurococcus</taxon>
    </lineage>
</organism>
<keyword evidence="3" id="KW-0540">Nuclease</keyword>
<evidence type="ECO:0000313" key="7">
    <source>
        <dbReference type="Proteomes" id="UP001243009"/>
    </source>
</evidence>
<dbReference type="Proteomes" id="UP001243009">
    <property type="component" value="Unassembled WGS sequence"/>
</dbReference>
<proteinExistence type="predicted"/>
<dbReference type="RefSeq" id="WP_305102648.1">
    <property type="nucleotide sequence ID" value="NZ_JAUTWS010000004.1"/>
</dbReference>